<evidence type="ECO:0000256" key="1">
    <source>
        <dbReference type="SAM" id="Phobius"/>
    </source>
</evidence>
<keyword evidence="1" id="KW-0812">Transmembrane</keyword>
<accession>A0A6A5W444</accession>
<dbReference type="AlphaFoldDB" id="A0A6A5W444"/>
<gene>
    <name evidence="2" type="ORF">P154DRAFT_526781</name>
</gene>
<dbReference type="EMBL" id="ML977650">
    <property type="protein sequence ID" value="KAF1994871.1"/>
    <property type="molecule type" value="Genomic_DNA"/>
</dbReference>
<sequence>MRLHRPSSWQAQANPIVPPVTFSKLFVTLTIIFFALVLSQHQPGASRTNSTRCNVGFRSARPAVTAETNNVNKTD</sequence>
<name>A0A6A5W444_9PLEO</name>
<organism evidence="2 3">
    <name type="scientific">Amniculicola lignicola CBS 123094</name>
    <dbReference type="NCBI Taxonomy" id="1392246"/>
    <lineage>
        <taxon>Eukaryota</taxon>
        <taxon>Fungi</taxon>
        <taxon>Dikarya</taxon>
        <taxon>Ascomycota</taxon>
        <taxon>Pezizomycotina</taxon>
        <taxon>Dothideomycetes</taxon>
        <taxon>Pleosporomycetidae</taxon>
        <taxon>Pleosporales</taxon>
        <taxon>Amniculicolaceae</taxon>
        <taxon>Amniculicola</taxon>
    </lineage>
</organism>
<evidence type="ECO:0000313" key="2">
    <source>
        <dbReference type="EMBL" id="KAF1994871.1"/>
    </source>
</evidence>
<protein>
    <submittedName>
        <fullName evidence="2">Uncharacterized protein</fullName>
    </submittedName>
</protein>
<proteinExistence type="predicted"/>
<feature type="transmembrane region" description="Helical" evidence="1">
    <location>
        <begin position="20"/>
        <end position="38"/>
    </location>
</feature>
<reference evidence="2" key="1">
    <citation type="journal article" date="2020" name="Stud. Mycol.">
        <title>101 Dothideomycetes genomes: a test case for predicting lifestyles and emergence of pathogens.</title>
        <authorList>
            <person name="Haridas S."/>
            <person name="Albert R."/>
            <person name="Binder M."/>
            <person name="Bloem J."/>
            <person name="Labutti K."/>
            <person name="Salamov A."/>
            <person name="Andreopoulos B."/>
            <person name="Baker S."/>
            <person name="Barry K."/>
            <person name="Bills G."/>
            <person name="Bluhm B."/>
            <person name="Cannon C."/>
            <person name="Castanera R."/>
            <person name="Culley D."/>
            <person name="Daum C."/>
            <person name="Ezra D."/>
            <person name="Gonzalez J."/>
            <person name="Henrissat B."/>
            <person name="Kuo A."/>
            <person name="Liang C."/>
            <person name="Lipzen A."/>
            <person name="Lutzoni F."/>
            <person name="Magnuson J."/>
            <person name="Mondo S."/>
            <person name="Nolan M."/>
            <person name="Ohm R."/>
            <person name="Pangilinan J."/>
            <person name="Park H.-J."/>
            <person name="Ramirez L."/>
            <person name="Alfaro M."/>
            <person name="Sun H."/>
            <person name="Tritt A."/>
            <person name="Yoshinaga Y."/>
            <person name="Zwiers L.-H."/>
            <person name="Turgeon B."/>
            <person name="Goodwin S."/>
            <person name="Spatafora J."/>
            <person name="Crous P."/>
            <person name="Grigoriev I."/>
        </authorList>
    </citation>
    <scope>NUCLEOTIDE SEQUENCE</scope>
    <source>
        <strain evidence="2">CBS 123094</strain>
    </source>
</reference>
<evidence type="ECO:0000313" key="3">
    <source>
        <dbReference type="Proteomes" id="UP000799779"/>
    </source>
</evidence>
<keyword evidence="1" id="KW-1133">Transmembrane helix</keyword>
<keyword evidence="3" id="KW-1185">Reference proteome</keyword>
<dbReference type="Proteomes" id="UP000799779">
    <property type="component" value="Unassembled WGS sequence"/>
</dbReference>
<keyword evidence="1" id="KW-0472">Membrane</keyword>